<accession>E6W6U7</accession>
<reference evidence="2 3" key="1">
    <citation type="submission" date="2010-12" db="EMBL/GenBank/DDBJ databases">
        <title>Complete sequence of Desulfurispirillum indicum S5.</title>
        <authorList>
            <consortium name="US DOE Joint Genome Institute"/>
            <person name="Lucas S."/>
            <person name="Copeland A."/>
            <person name="Lapidus A."/>
            <person name="Cheng J.-F."/>
            <person name="Goodwin L."/>
            <person name="Pitluck S."/>
            <person name="Chertkov O."/>
            <person name="Held B."/>
            <person name="Detter J.C."/>
            <person name="Han C."/>
            <person name="Tapia R."/>
            <person name="Land M."/>
            <person name="Hauser L."/>
            <person name="Kyrpides N."/>
            <person name="Ivanova N."/>
            <person name="Mikhailova N."/>
            <person name="Haggblom M."/>
            <person name="Rauschenbach I."/>
            <person name="Bini E."/>
            <person name="Woyke T."/>
        </authorList>
    </citation>
    <scope>NUCLEOTIDE SEQUENCE [LARGE SCALE GENOMIC DNA]</scope>
    <source>
        <strain evidence="3">ATCC BAA-1389 / DSM 22839 / S5</strain>
    </source>
</reference>
<dbReference type="RefSeq" id="WP_013506071.1">
    <property type="nucleotide sequence ID" value="NC_014836.1"/>
</dbReference>
<dbReference type="STRING" id="653733.Selin_1456"/>
<evidence type="ECO:0000313" key="3">
    <source>
        <dbReference type="Proteomes" id="UP000002572"/>
    </source>
</evidence>
<dbReference type="Proteomes" id="UP000002572">
    <property type="component" value="Chromosome"/>
</dbReference>
<dbReference type="AlphaFoldDB" id="E6W6U7"/>
<evidence type="ECO:0008006" key="4">
    <source>
        <dbReference type="Google" id="ProtNLM"/>
    </source>
</evidence>
<organism evidence="2 3">
    <name type="scientific">Desulfurispirillum indicum (strain ATCC BAA-1389 / DSM 22839 / S5)</name>
    <dbReference type="NCBI Taxonomy" id="653733"/>
    <lineage>
        <taxon>Bacteria</taxon>
        <taxon>Pseudomonadati</taxon>
        <taxon>Chrysiogenota</taxon>
        <taxon>Chrysiogenia</taxon>
        <taxon>Chrysiogenales</taxon>
        <taxon>Chrysiogenaceae</taxon>
        <taxon>Desulfurispirillum</taxon>
    </lineage>
</organism>
<dbReference type="HOGENOM" id="CLU_188985_0_0_0"/>
<dbReference type="KEGG" id="din:Selin_1456"/>
<protein>
    <recommendedName>
        <fullName evidence="4">Type IV conjugative transfer system protein TraL</fullName>
    </recommendedName>
</protein>
<dbReference type="OrthoDB" id="7570155at2"/>
<dbReference type="Pfam" id="PF07178">
    <property type="entry name" value="TraL"/>
    <property type="match status" value="1"/>
</dbReference>
<dbReference type="InParanoid" id="E6W6U7"/>
<keyword evidence="1" id="KW-0472">Membrane</keyword>
<keyword evidence="1" id="KW-0812">Transmembrane</keyword>
<evidence type="ECO:0000256" key="1">
    <source>
        <dbReference type="SAM" id="Phobius"/>
    </source>
</evidence>
<gene>
    <name evidence="2" type="ordered locus">Selin_1456</name>
</gene>
<keyword evidence="3" id="KW-1185">Reference proteome</keyword>
<evidence type="ECO:0000313" key="2">
    <source>
        <dbReference type="EMBL" id="ADU66190.1"/>
    </source>
</evidence>
<sequence length="89" mass="10248">MQTNFPKYIWAPYSIGGLEPDDLTVLGIGVGVFFLISTIYGLLFIPFLFLIYRPFKRSKPRGIFRHLLFRLGLSTLSGYPRGGCRKFRE</sequence>
<keyword evidence="1" id="KW-1133">Transmembrane helix</keyword>
<feature type="transmembrane region" description="Helical" evidence="1">
    <location>
        <begin position="23"/>
        <end position="52"/>
    </location>
</feature>
<dbReference type="GO" id="GO:0019867">
    <property type="term" value="C:outer membrane"/>
    <property type="evidence" value="ECO:0007669"/>
    <property type="project" value="InterPro"/>
</dbReference>
<dbReference type="EMBL" id="CP002432">
    <property type="protein sequence ID" value="ADU66190.1"/>
    <property type="molecule type" value="Genomic_DNA"/>
</dbReference>
<proteinExistence type="predicted"/>
<dbReference type="InterPro" id="IPR009838">
    <property type="entry name" value="T4SS_TraL"/>
</dbReference>
<name>E6W6U7_DESIS</name>